<organism evidence="1 2">
    <name type="scientific">Bacteroides uniformis str. 3978 T3 ii</name>
    <dbReference type="NCBI Taxonomy" id="1339349"/>
    <lineage>
        <taxon>Bacteria</taxon>
        <taxon>Pseudomonadati</taxon>
        <taxon>Bacteroidota</taxon>
        <taxon>Bacteroidia</taxon>
        <taxon>Bacteroidales</taxon>
        <taxon>Bacteroidaceae</taxon>
        <taxon>Bacteroides</taxon>
    </lineage>
</organism>
<dbReference type="Proteomes" id="UP000028013">
    <property type="component" value="Unassembled WGS sequence"/>
</dbReference>
<protein>
    <submittedName>
        <fullName evidence="1">Uncharacterized protein</fullName>
    </submittedName>
</protein>
<sequence>MYRQRSQQKEKQQREFKCICFQFYNNYNVVSKPVQRSLLTASCAITYCR</sequence>
<name>A0A078S3B9_BACUN</name>
<evidence type="ECO:0000313" key="1">
    <source>
        <dbReference type="EMBL" id="KDS50492.1"/>
    </source>
</evidence>
<accession>A0A078S3B9</accession>
<reference evidence="1 2" key="1">
    <citation type="submission" date="2014-04" db="EMBL/GenBank/DDBJ databases">
        <authorList>
            <person name="Sears C."/>
            <person name="Carroll K."/>
            <person name="Sack B.R."/>
            <person name="Qadri F."/>
            <person name="Myers L.L."/>
            <person name="Chung G.-T."/>
            <person name="Escheverria P."/>
            <person name="Fraser C.M."/>
            <person name="Sadzewicz L."/>
            <person name="Shefchek K.A."/>
            <person name="Tallon L."/>
            <person name="Das S.P."/>
            <person name="Daugherty S."/>
            <person name="Mongodin E.F."/>
        </authorList>
    </citation>
    <scope>NUCLEOTIDE SEQUENCE [LARGE SCALE GENOMIC DNA]</scope>
    <source>
        <strain evidence="1 2">3978 T3 ii</strain>
    </source>
</reference>
<dbReference type="PATRIC" id="fig|1339349.3.peg.2587"/>
<dbReference type="AlphaFoldDB" id="A0A078S3B9"/>
<gene>
    <name evidence="1" type="ORF">M094_1418</name>
</gene>
<evidence type="ECO:0000313" key="2">
    <source>
        <dbReference type="Proteomes" id="UP000028013"/>
    </source>
</evidence>
<proteinExistence type="predicted"/>
<comment type="caution">
    <text evidence="1">The sequence shown here is derived from an EMBL/GenBank/DDBJ whole genome shotgun (WGS) entry which is preliminary data.</text>
</comment>
<dbReference type="EMBL" id="JNHN01000174">
    <property type="protein sequence ID" value="KDS50492.1"/>
    <property type="molecule type" value="Genomic_DNA"/>
</dbReference>